<reference evidence="8 9" key="1">
    <citation type="journal article" date="2024" name="Science">
        <title>Giant polyketide synthase enzymes in the biosynthesis of giant marine polyether toxins.</title>
        <authorList>
            <person name="Fallon T.R."/>
            <person name="Shende V.V."/>
            <person name="Wierzbicki I.H."/>
            <person name="Pendleton A.L."/>
            <person name="Watervoot N.F."/>
            <person name="Auber R.P."/>
            <person name="Gonzalez D.J."/>
            <person name="Wisecaver J.H."/>
            <person name="Moore B.S."/>
        </authorList>
    </citation>
    <scope>NUCLEOTIDE SEQUENCE [LARGE SCALE GENOMIC DNA]</scope>
    <source>
        <strain evidence="8 9">12B1</strain>
    </source>
</reference>
<keyword evidence="5" id="KW-0378">Hydrolase</keyword>
<dbReference type="Pfam" id="PF00719">
    <property type="entry name" value="Pyrophosphatase"/>
    <property type="match status" value="1"/>
</dbReference>
<evidence type="ECO:0000313" key="8">
    <source>
        <dbReference type="EMBL" id="KAL1507061.1"/>
    </source>
</evidence>
<feature type="chain" id="PRO_5044334146" description="inorganic diphosphatase" evidence="7">
    <location>
        <begin position="16"/>
        <end position="276"/>
    </location>
</feature>
<dbReference type="GO" id="GO:0000287">
    <property type="term" value="F:magnesium ion binding"/>
    <property type="evidence" value="ECO:0007669"/>
    <property type="project" value="InterPro"/>
</dbReference>
<keyword evidence="4" id="KW-0479">Metal-binding</keyword>
<evidence type="ECO:0000256" key="6">
    <source>
        <dbReference type="ARBA" id="ARBA00022842"/>
    </source>
</evidence>
<keyword evidence="7" id="KW-0732">Signal</keyword>
<dbReference type="GO" id="GO:0005737">
    <property type="term" value="C:cytoplasm"/>
    <property type="evidence" value="ECO:0007669"/>
    <property type="project" value="InterPro"/>
</dbReference>
<name>A0AB34IS95_PRYPA</name>
<evidence type="ECO:0000256" key="1">
    <source>
        <dbReference type="ARBA" id="ARBA00001946"/>
    </source>
</evidence>
<dbReference type="InterPro" id="IPR008162">
    <property type="entry name" value="Pyrophosphatase"/>
</dbReference>
<gene>
    <name evidence="8" type="ORF">AB1Y20_007923</name>
</gene>
<protein>
    <recommendedName>
        <fullName evidence="3">inorganic diphosphatase</fullName>
        <ecNumber evidence="3">3.6.1.1</ecNumber>
    </recommendedName>
</protein>
<evidence type="ECO:0000256" key="5">
    <source>
        <dbReference type="ARBA" id="ARBA00022801"/>
    </source>
</evidence>
<comment type="similarity">
    <text evidence="2">Belongs to the PPase family.</text>
</comment>
<dbReference type="InterPro" id="IPR036649">
    <property type="entry name" value="Pyrophosphatase_sf"/>
</dbReference>
<accession>A0AB34IS95</accession>
<evidence type="ECO:0000256" key="4">
    <source>
        <dbReference type="ARBA" id="ARBA00022723"/>
    </source>
</evidence>
<dbReference type="SUPFAM" id="SSF50324">
    <property type="entry name" value="Inorganic pyrophosphatase"/>
    <property type="match status" value="1"/>
</dbReference>
<sequence length="276" mass="30335">MMLARGVLLLSSCNALHLGAPALSRTVRFASRAVAPLMIELEEKGEFGTTEYVMSFKKDGAMFSPWHDAPLELEGGLYNMLTEIPKMTLKKMEVATKVEGNPIMQDEKKGKARLYHGPIFWNYGCLPQTWEDPNEKGDADVGGAFGDNDPVDVVEIGAASLPMGSFTPVKVLGCLSMIDDGELDWKVIAIAASDEHADKINDVDDIEKYYPGTVSGIREWFRWYKTPDGKPVNSFGHGEKALNAAAAKEVIAETNEFYQKLLSGKTEAGKLWLPSK</sequence>
<dbReference type="CDD" id="cd00412">
    <property type="entry name" value="pyrophosphatase"/>
    <property type="match status" value="1"/>
</dbReference>
<evidence type="ECO:0000256" key="7">
    <source>
        <dbReference type="SAM" id="SignalP"/>
    </source>
</evidence>
<comment type="cofactor">
    <cofactor evidence="1">
        <name>Mg(2+)</name>
        <dbReference type="ChEBI" id="CHEBI:18420"/>
    </cofactor>
</comment>
<keyword evidence="9" id="KW-1185">Reference proteome</keyword>
<dbReference type="Proteomes" id="UP001515480">
    <property type="component" value="Unassembled WGS sequence"/>
</dbReference>
<dbReference type="PROSITE" id="PS00387">
    <property type="entry name" value="PPASE"/>
    <property type="match status" value="1"/>
</dbReference>
<dbReference type="GO" id="GO:0004427">
    <property type="term" value="F:inorganic diphosphate phosphatase activity"/>
    <property type="evidence" value="ECO:0007669"/>
    <property type="project" value="UniProtKB-EC"/>
</dbReference>
<dbReference type="AlphaFoldDB" id="A0AB34IS95"/>
<evidence type="ECO:0000313" key="9">
    <source>
        <dbReference type="Proteomes" id="UP001515480"/>
    </source>
</evidence>
<dbReference type="GO" id="GO:0006796">
    <property type="term" value="P:phosphate-containing compound metabolic process"/>
    <property type="evidence" value="ECO:0007669"/>
    <property type="project" value="InterPro"/>
</dbReference>
<keyword evidence="6" id="KW-0460">Magnesium</keyword>
<dbReference type="PANTHER" id="PTHR10286">
    <property type="entry name" value="INORGANIC PYROPHOSPHATASE"/>
    <property type="match status" value="1"/>
</dbReference>
<dbReference type="EC" id="3.6.1.1" evidence="3"/>
<proteinExistence type="inferred from homology"/>
<dbReference type="Gene3D" id="3.90.80.10">
    <property type="entry name" value="Inorganic pyrophosphatase"/>
    <property type="match status" value="1"/>
</dbReference>
<organism evidence="8 9">
    <name type="scientific">Prymnesium parvum</name>
    <name type="common">Toxic golden alga</name>
    <dbReference type="NCBI Taxonomy" id="97485"/>
    <lineage>
        <taxon>Eukaryota</taxon>
        <taxon>Haptista</taxon>
        <taxon>Haptophyta</taxon>
        <taxon>Prymnesiophyceae</taxon>
        <taxon>Prymnesiales</taxon>
        <taxon>Prymnesiaceae</taxon>
        <taxon>Prymnesium</taxon>
    </lineage>
</organism>
<dbReference type="EMBL" id="JBGBPQ010000018">
    <property type="protein sequence ID" value="KAL1507061.1"/>
    <property type="molecule type" value="Genomic_DNA"/>
</dbReference>
<evidence type="ECO:0000256" key="2">
    <source>
        <dbReference type="ARBA" id="ARBA00006220"/>
    </source>
</evidence>
<feature type="signal peptide" evidence="7">
    <location>
        <begin position="1"/>
        <end position="15"/>
    </location>
</feature>
<comment type="caution">
    <text evidence="8">The sequence shown here is derived from an EMBL/GenBank/DDBJ whole genome shotgun (WGS) entry which is preliminary data.</text>
</comment>
<evidence type="ECO:0000256" key="3">
    <source>
        <dbReference type="ARBA" id="ARBA00012146"/>
    </source>
</evidence>